<feature type="chain" id="PRO_5044308557" evidence="1">
    <location>
        <begin position="22"/>
        <end position="143"/>
    </location>
</feature>
<protein>
    <submittedName>
        <fullName evidence="2">Uncharacterized protein</fullName>
    </submittedName>
</protein>
<feature type="signal peptide" evidence="1">
    <location>
        <begin position="1"/>
        <end position="21"/>
    </location>
</feature>
<keyword evidence="1" id="KW-0732">Signal</keyword>
<dbReference type="EMBL" id="AP035785">
    <property type="protein sequence ID" value="BFO71038.1"/>
    <property type="molecule type" value="Genomic_DNA"/>
</dbReference>
<name>A0AB33IND9_9BACT</name>
<organism evidence="2">
    <name type="scientific">Prevotella sp. GTC17253</name>
    <dbReference type="NCBI Taxonomy" id="3236793"/>
    <lineage>
        <taxon>Bacteria</taxon>
        <taxon>Pseudomonadati</taxon>
        <taxon>Bacteroidota</taxon>
        <taxon>Bacteroidia</taxon>
        <taxon>Bacteroidales</taxon>
        <taxon>Prevotellaceae</taxon>
        <taxon>Prevotella</taxon>
    </lineage>
</organism>
<evidence type="ECO:0000256" key="1">
    <source>
        <dbReference type="SAM" id="SignalP"/>
    </source>
</evidence>
<sequence length="143" mass="16841">MVMKRAFVVVLTLTIALAVNAQGPKRKFDPVQFERDLEQYITKEASLSVYESSVFFPLYREMMGKQRVIFGQMKRYRFVDVQDNEASADAIEKQDALDIKMKELQQEYHRKFMKVLPAGKVFQIIKAESRFHRQAFRRAARAR</sequence>
<gene>
    <name evidence="2" type="ORF">GTC17253_10040</name>
</gene>
<proteinExistence type="predicted"/>
<evidence type="ECO:0000313" key="2">
    <source>
        <dbReference type="EMBL" id="BFO71038.1"/>
    </source>
</evidence>
<accession>A0AB33IND9</accession>
<dbReference type="AlphaFoldDB" id="A0AB33IND9"/>
<reference evidence="2" key="1">
    <citation type="submission" date="2024-07" db="EMBL/GenBank/DDBJ databases">
        <title>Complete genome sequence of Prevotella sp. YM-2024 GTC17253.</title>
        <authorList>
            <person name="Hayashi M."/>
            <person name="Muto Y."/>
            <person name="Tanaka K."/>
            <person name="Niwa H."/>
        </authorList>
    </citation>
    <scope>NUCLEOTIDE SEQUENCE</scope>
    <source>
        <strain evidence="2">GTC17253</strain>
    </source>
</reference>